<feature type="transmembrane region" description="Helical" evidence="2">
    <location>
        <begin position="48"/>
        <end position="73"/>
    </location>
</feature>
<organism evidence="3 4">
    <name type="scientific">Phytophthora sojae (strain P6497)</name>
    <name type="common">Soybean stem and root rot agent</name>
    <name type="synonym">Phytophthora megasperma f. sp. glycines</name>
    <dbReference type="NCBI Taxonomy" id="1094619"/>
    <lineage>
        <taxon>Eukaryota</taxon>
        <taxon>Sar</taxon>
        <taxon>Stramenopiles</taxon>
        <taxon>Oomycota</taxon>
        <taxon>Peronosporomycetes</taxon>
        <taxon>Peronosporales</taxon>
        <taxon>Peronosporaceae</taxon>
        <taxon>Phytophthora</taxon>
    </lineage>
</organism>
<evidence type="ECO:0000256" key="1">
    <source>
        <dbReference type="SAM" id="MobiDB-lite"/>
    </source>
</evidence>
<reference evidence="3 4" key="1">
    <citation type="journal article" date="2006" name="Science">
        <title>Phytophthora genome sequences uncover evolutionary origins and mechanisms of pathogenesis.</title>
        <authorList>
            <person name="Tyler B.M."/>
            <person name="Tripathy S."/>
            <person name="Zhang X."/>
            <person name="Dehal P."/>
            <person name="Jiang R.H."/>
            <person name="Aerts A."/>
            <person name="Arredondo F.D."/>
            <person name="Baxter L."/>
            <person name="Bensasson D."/>
            <person name="Beynon J.L."/>
            <person name="Chapman J."/>
            <person name="Damasceno C.M."/>
            <person name="Dorrance A.E."/>
            <person name="Dou D."/>
            <person name="Dickerman A.W."/>
            <person name="Dubchak I.L."/>
            <person name="Garbelotto M."/>
            <person name="Gijzen M."/>
            <person name="Gordon S.G."/>
            <person name="Govers F."/>
            <person name="Grunwald N.J."/>
            <person name="Huang W."/>
            <person name="Ivors K.L."/>
            <person name="Jones R.W."/>
            <person name="Kamoun S."/>
            <person name="Krampis K."/>
            <person name="Lamour K.H."/>
            <person name="Lee M.K."/>
            <person name="McDonald W.H."/>
            <person name="Medina M."/>
            <person name="Meijer H.J."/>
            <person name="Nordberg E.K."/>
            <person name="Maclean D.J."/>
            <person name="Ospina-Giraldo M.D."/>
            <person name="Morris P.F."/>
            <person name="Phuntumart V."/>
            <person name="Putnam N.H."/>
            <person name="Rash S."/>
            <person name="Rose J.K."/>
            <person name="Sakihama Y."/>
            <person name="Salamov A.A."/>
            <person name="Savidor A."/>
            <person name="Scheuring C.F."/>
            <person name="Smith B.M."/>
            <person name="Sobral B.W."/>
            <person name="Terry A."/>
            <person name="Torto-Alalibo T.A."/>
            <person name="Win J."/>
            <person name="Xu Z."/>
            <person name="Zhang H."/>
            <person name="Grigoriev I.V."/>
            <person name="Rokhsar D.S."/>
            <person name="Boore J.L."/>
        </authorList>
    </citation>
    <scope>NUCLEOTIDE SEQUENCE [LARGE SCALE GENOMIC DNA]</scope>
    <source>
        <strain evidence="3 4">P6497</strain>
    </source>
</reference>
<keyword evidence="2" id="KW-1133">Transmembrane helix</keyword>
<proteinExistence type="predicted"/>
<gene>
    <name evidence="3" type="ORF">PHYSODRAFT_327115</name>
</gene>
<evidence type="ECO:0000313" key="3">
    <source>
        <dbReference type="EMBL" id="EGZ26203.1"/>
    </source>
</evidence>
<dbReference type="InParanoid" id="G4YY35"/>
<dbReference type="EMBL" id="JH159152">
    <property type="protein sequence ID" value="EGZ26203.1"/>
    <property type="molecule type" value="Genomic_DNA"/>
</dbReference>
<dbReference type="AlphaFoldDB" id="G4YY35"/>
<sequence length="683" mass="77087">MHKHRVQPNGRGSRASVDSSTPLRHDSEFISVRLKGKKKIMSWQVFNILRRLAAVAAAIQYVIVSMSATWWALQVLEGAKNPTETLRVFPSSLIEGYLGDGLIRDSPLVQDVLGGDTTPRGHALFLESDTKTSTQNCSDMPLFNPAIYNYDFLSEGYLKMVSGTKYNVTALEDLELVLVVVDCSFRQIAAGDPSSVRVYNLVRSIADHSHLYLVTMSLNVQEYQVRAHRKQGPALVGMLTLVDMRDSNVQQFYTVATTYPFQRLPDFEIYQFVGITNDSYLELRSIPRDPNLEPVKNLVTARKRDFYNSDSQSNRHDRFDPLGVDRRSCDCGLVGLGCIHFFFGLETIYSLVVLVLVTYQKVRTGKIWLGDPFASISTTSLVIRGFLVIISWMVDTFWSLNEYAMSRAAMLTGSTPVRVHRELVHADLMVIFLSLVGFVSSVFRERIDPSVAIFWFELVHQYRLTVLRSSPAVVNEIITCSTAQYNIGIAKVTPVLASMSPLRLWSSFQFPDKDSTFIAASYFPTTYLVVGISCFALVRKVYWYFHPEEARQRSSQSTDTSGNEKAAMTMKGIVTNFEISTGAELQTRFGLISDYNNYVYFKGMKFASPDGVYCSGFVIVNGKYLVSTKHLLSIVLMKLLHARFANVYAYEVDGNSVKETARLVHTNTFMWSDLWRLNVTVLL</sequence>
<keyword evidence="2" id="KW-0472">Membrane</keyword>
<evidence type="ECO:0000256" key="2">
    <source>
        <dbReference type="SAM" id="Phobius"/>
    </source>
</evidence>
<dbReference type="GeneID" id="20645558"/>
<evidence type="ECO:0008006" key="5">
    <source>
        <dbReference type="Google" id="ProtNLM"/>
    </source>
</evidence>
<feature type="transmembrane region" description="Helical" evidence="2">
    <location>
        <begin position="369"/>
        <end position="394"/>
    </location>
</feature>
<name>G4YY35_PHYSP</name>
<dbReference type="KEGG" id="psoj:PHYSODRAFT_327115"/>
<dbReference type="SMR" id="G4YY35"/>
<feature type="transmembrane region" description="Helical" evidence="2">
    <location>
        <begin position="333"/>
        <end position="357"/>
    </location>
</feature>
<protein>
    <recommendedName>
        <fullName evidence="5">Transmembrane protein</fullName>
    </recommendedName>
</protein>
<accession>G4YY35</accession>
<keyword evidence="4" id="KW-1185">Reference proteome</keyword>
<dbReference type="Proteomes" id="UP000002640">
    <property type="component" value="Unassembled WGS sequence"/>
</dbReference>
<dbReference type="RefSeq" id="XP_009521491.1">
    <property type="nucleotide sequence ID" value="XM_009523196.1"/>
</dbReference>
<feature type="region of interest" description="Disordered" evidence="1">
    <location>
        <begin position="1"/>
        <end position="21"/>
    </location>
</feature>
<evidence type="ECO:0000313" key="4">
    <source>
        <dbReference type="Proteomes" id="UP000002640"/>
    </source>
</evidence>
<keyword evidence="2" id="KW-0812">Transmembrane</keyword>